<evidence type="ECO:0000313" key="2">
    <source>
        <dbReference type="Proteomes" id="UP001174196"/>
    </source>
</evidence>
<sequence length="123" mass="14034">MIIATTPCLFEQAMYPPFLFVRAPGEIDITRVRWKEVPTMLVPSILSHMRSNAPNEHREKFKQGEQEANEAIQALLKRVEATRGGARKAKKLSRLITLYLKTVGIRELPKYILSGILISEKPF</sequence>
<protein>
    <submittedName>
        <fullName evidence="1">Uncharacterized protein</fullName>
    </submittedName>
</protein>
<keyword evidence="2" id="KW-1185">Reference proteome</keyword>
<dbReference type="Proteomes" id="UP001174196">
    <property type="component" value="Unassembled WGS sequence"/>
</dbReference>
<dbReference type="EMBL" id="JANRHH010000052">
    <property type="protein sequence ID" value="MDN4595145.1"/>
    <property type="molecule type" value="Genomic_DNA"/>
</dbReference>
<organism evidence="1 2">
    <name type="scientific">Polycladomyces subterraneus</name>
    <dbReference type="NCBI Taxonomy" id="1016997"/>
    <lineage>
        <taxon>Bacteria</taxon>
        <taxon>Bacillati</taxon>
        <taxon>Bacillota</taxon>
        <taxon>Bacilli</taxon>
        <taxon>Bacillales</taxon>
        <taxon>Thermoactinomycetaceae</taxon>
        <taxon>Polycladomyces</taxon>
    </lineage>
</organism>
<proteinExistence type="predicted"/>
<name>A0ABT8IQS3_9BACL</name>
<accession>A0ABT8IQS3</accession>
<dbReference type="RefSeq" id="WP_301240155.1">
    <property type="nucleotide sequence ID" value="NZ_JANRHH010000052.1"/>
</dbReference>
<reference evidence="1" key="1">
    <citation type="submission" date="2022-08" db="EMBL/GenBank/DDBJ databases">
        <title>Polycladomyces zharkentsis sp. nov., a novel thermophilic CMC and starch-degrading bacterium isolated from a geothermal spring in Kazakhstan.</title>
        <authorList>
            <person name="Mashzhan A."/>
            <person name="Kistaubaeva A."/>
            <person name="Javier-Lopez R."/>
            <person name="Birkeland N.-K."/>
        </authorList>
    </citation>
    <scope>NUCLEOTIDE SEQUENCE</scope>
    <source>
        <strain evidence="1">KSR 13</strain>
    </source>
</reference>
<comment type="caution">
    <text evidence="1">The sequence shown here is derived from an EMBL/GenBank/DDBJ whole genome shotgun (WGS) entry which is preliminary data.</text>
</comment>
<evidence type="ECO:0000313" key="1">
    <source>
        <dbReference type="EMBL" id="MDN4595145.1"/>
    </source>
</evidence>
<gene>
    <name evidence="1" type="ORF">NWF35_14845</name>
</gene>